<dbReference type="GO" id="GO:0015628">
    <property type="term" value="P:protein secretion by the type II secretion system"/>
    <property type="evidence" value="ECO:0007669"/>
    <property type="project" value="TreeGrafter"/>
</dbReference>
<evidence type="ECO:0000259" key="12">
    <source>
        <dbReference type="Pfam" id="PF00482"/>
    </source>
</evidence>
<organism evidence="13 14">
    <name type="scientific">Pseudomonas vanderleydeniana</name>
    <dbReference type="NCBI Taxonomy" id="2745495"/>
    <lineage>
        <taxon>Bacteria</taxon>
        <taxon>Pseudomonadati</taxon>
        <taxon>Pseudomonadota</taxon>
        <taxon>Gammaproteobacteria</taxon>
        <taxon>Pseudomonadales</taxon>
        <taxon>Pseudomonadaceae</taxon>
        <taxon>Pseudomonas</taxon>
    </lineage>
</organism>
<keyword evidence="6 10" id="KW-0812">Transmembrane</keyword>
<evidence type="ECO:0000256" key="11">
    <source>
        <dbReference type="SAM" id="Phobius"/>
    </source>
</evidence>
<comment type="similarity">
    <text evidence="3 10">Belongs to the GSP F family.</text>
</comment>
<evidence type="ECO:0000313" key="14">
    <source>
        <dbReference type="Proteomes" id="UP000634530"/>
    </source>
</evidence>
<gene>
    <name evidence="13" type="ORF">HU752_030190</name>
</gene>
<dbReference type="Proteomes" id="UP000634530">
    <property type="component" value="Chromosome"/>
</dbReference>
<keyword evidence="5" id="KW-1003">Cell membrane</keyword>
<feature type="domain" description="Type II secretion system protein GspF" evidence="12">
    <location>
        <begin position="262"/>
        <end position="382"/>
    </location>
</feature>
<evidence type="ECO:0000256" key="2">
    <source>
        <dbReference type="ARBA" id="ARBA00004651"/>
    </source>
</evidence>
<dbReference type="InterPro" id="IPR003004">
    <property type="entry name" value="GspF/PilC"/>
</dbReference>
<feature type="transmembrane region" description="Helical" evidence="11">
    <location>
        <begin position="158"/>
        <end position="181"/>
    </location>
</feature>
<evidence type="ECO:0000256" key="5">
    <source>
        <dbReference type="ARBA" id="ARBA00022475"/>
    </source>
</evidence>
<comment type="subcellular location">
    <subcellularLocation>
        <location evidence="10">Cell inner membrane</location>
        <topology evidence="10">Multi-pass membrane protein</topology>
    </subcellularLocation>
    <subcellularLocation>
        <location evidence="2">Cell membrane</location>
        <topology evidence="2">Multi-pass membrane protein</topology>
    </subcellularLocation>
</comment>
<accession>A0A9E6PJZ0</accession>
<reference evidence="13 14" key="1">
    <citation type="journal article" date="2020" name="Microorganisms">
        <title>Reliable Identification of Environmental Pseudomonas Isolates Using the rpoD Gene.</title>
        <authorList>
            <consortium name="The Broad Institute Genome Sequencing Platform"/>
            <person name="Girard L."/>
            <person name="Lood C."/>
            <person name="Rokni-Zadeh H."/>
            <person name="van Noort V."/>
            <person name="Lavigne R."/>
            <person name="De Mot R."/>
        </authorList>
    </citation>
    <scope>NUCLEOTIDE SEQUENCE [LARGE SCALE GENOMIC DNA]</scope>
    <source>
        <strain evidence="13 14">RW8P3</strain>
    </source>
</reference>
<dbReference type="KEGG" id="pvw:HU752_030190"/>
<feature type="transmembrane region" description="Helical" evidence="11">
    <location>
        <begin position="363"/>
        <end position="383"/>
    </location>
</feature>
<dbReference type="RefSeq" id="WP_186684444.1">
    <property type="nucleotide sequence ID" value="NZ_CP077093.1"/>
</dbReference>
<evidence type="ECO:0000256" key="10">
    <source>
        <dbReference type="RuleBase" id="RU003923"/>
    </source>
</evidence>
<dbReference type="InterPro" id="IPR001992">
    <property type="entry name" value="T2SS_GspF/T4SS_PilC_CS"/>
</dbReference>
<dbReference type="InterPro" id="IPR018076">
    <property type="entry name" value="T2SS_GspF_dom"/>
</dbReference>
<feature type="transmembrane region" description="Helical" evidence="11">
    <location>
        <begin position="212"/>
        <end position="230"/>
    </location>
</feature>
<keyword evidence="8 11" id="KW-0472">Membrane</keyword>
<name>A0A9E6PJZ0_9PSED</name>
<comment type="function">
    <text evidence="1">Component of the type II secretion system inner membrane complex required for the energy-dependent secretion of extracellular factors such as proteases and toxins from the periplasm.</text>
</comment>
<proteinExistence type="inferred from homology"/>
<dbReference type="PANTHER" id="PTHR30012">
    <property type="entry name" value="GENERAL SECRETION PATHWAY PROTEIN"/>
    <property type="match status" value="1"/>
</dbReference>
<evidence type="ECO:0000256" key="4">
    <source>
        <dbReference type="ARBA" id="ARBA00022448"/>
    </source>
</evidence>
<evidence type="ECO:0000313" key="13">
    <source>
        <dbReference type="EMBL" id="QXI28102.1"/>
    </source>
</evidence>
<dbReference type="InterPro" id="IPR042094">
    <property type="entry name" value="T2SS_GspF_sf"/>
</dbReference>
<dbReference type="PROSITE" id="PS00874">
    <property type="entry name" value="T2SP_F"/>
    <property type="match status" value="1"/>
</dbReference>
<evidence type="ECO:0000256" key="9">
    <source>
        <dbReference type="ARBA" id="ARBA00030750"/>
    </source>
</evidence>
<dbReference type="Pfam" id="PF00482">
    <property type="entry name" value="T2SSF"/>
    <property type="match status" value="2"/>
</dbReference>
<dbReference type="PRINTS" id="PR00812">
    <property type="entry name" value="BCTERIALGSPF"/>
</dbReference>
<keyword evidence="4 10" id="KW-0813">Transport</keyword>
<evidence type="ECO:0000256" key="7">
    <source>
        <dbReference type="ARBA" id="ARBA00022989"/>
    </source>
</evidence>
<protein>
    <recommendedName>
        <fullName evidence="9">General secretion pathway protein F</fullName>
    </recommendedName>
</protein>
<dbReference type="Gene3D" id="1.20.81.30">
    <property type="entry name" value="Type II secretion system (T2SS), domain F"/>
    <property type="match status" value="2"/>
</dbReference>
<evidence type="ECO:0000256" key="1">
    <source>
        <dbReference type="ARBA" id="ARBA00002684"/>
    </source>
</evidence>
<evidence type="ECO:0000256" key="3">
    <source>
        <dbReference type="ARBA" id="ARBA00005745"/>
    </source>
</evidence>
<dbReference type="AlphaFoldDB" id="A0A9E6PJZ0"/>
<dbReference type="GO" id="GO:0005886">
    <property type="term" value="C:plasma membrane"/>
    <property type="evidence" value="ECO:0007669"/>
    <property type="project" value="UniProtKB-SubCell"/>
</dbReference>
<dbReference type="EMBL" id="CP077093">
    <property type="protein sequence ID" value="QXI28102.1"/>
    <property type="molecule type" value="Genomic_DNA"/>
</dbReference>
<feature type="domain" description="Type II secretion system protein GspF" evidence="12">
    <location>
        <begin position="59"/>
        <end position="182"/>
    </location>
</feature>
<reference evidence="13 14" key="2">
    <citation type="journal article" date="2021" name="Microorganisms">
        <title>The Ever-Expanding Pseudomonas Genus: Description of 43 New Species and Partition of the Pseudomonas putida Group.</title>
        <authorList>
            <person name="Girard L."/>
            <person name="Lood C."/>
            <person name="Hofte M."/>
            <person name="Vandamme P."/>
            <person name="Rokni-Zadeh H."/>
            <person name="van Noort V."/>
            <person name="Lavigne R."/>
            <person name="De Mot R."/>
        </authorList>
    </citation>
    <scope>NUCLEOTIDE SEQUENCE [LARGE SCALE GENOMIC DNA]</scope>
    <source>
        <strain evidence="13 14">RW8P3</strain>
    </source>
</reference>
<keyword evidence="7 11" id="KW-1133">Transmembrane helix</keyword>
<dbReference type="PANTHER" id="PTHR30012:SF0">
    <property type="entry name" value="TYPE II SECRETION SYSTEM PROTEIN F-RELATED"/>
    <property type="match status" value="1"/>
</dbReference>
<sequence length="392" mass="43289">MKQFDARIISHGQLRSLRLQASDLDEARRQLQDAQVVSLRPLREFKWPGRGARFALNLFIQELVVLLDAGLVLVESVETLRDKASPGINRQVLGELLESMYQGHSFSRAMQARPAIFPRLLVATAASSEHSGQLAVALRRYHHFEAHLETVKKRVSSALMYPLVVLGVGALILLFLLFFVIPRFASVFDAMSDLPATARFMVWWGERVDQQGGLLLAGLLVLIAGLVLLLRTATLRQKLATLLWKIPSLGAQRTLFILARLYRTTGMLLMGGMPVVSALEMAGALLPAERQGDLARSLGDIRAGQPLSSTLARHQLTTPVAERLLRVGEQSGELAAMCERIAQFHDEALERAIELFSKVFEPLLMLVVGGLIGLIVFLLYMPIFELAGSIQG</sequence>
<evidence type="ECO:0000256" key="6">
    <source>
        <dbReference type="ARBA" id="ARBA00022692"/>
    </source>
</evidence>
<keyword evidence="14" id="KW-1185">Reference proteome</keyword>
<evidence type="ECO:0000256" key="8">
    <source>
        <dbReference type="ARBA" id="ARBA00023136"/>
    </source>
</evidence>